<dbReference type="PROSITE" id="PS51257">
    <property type="entry name" value="PROKAR_LIPOPROTEIN"/>
    <property type="match status" value="1"/>
</dbReference>
<sequence length="294" mass="31780">MQQRVLLAGLLCLLSACHFSAGARKDEKTGLTLMSHGLSCQNFLLERNGLPLTDKDIRYGERITLLLENLSGFTEKDGLVYPGMQLDVKDDKGVVVSSFTDMLADVSKSGVSPEQARGLRAAYQSGPPEVVPGRSYTLSVHIWDKQGKGTLDATLPMDLRFPDTTGLHTTPQGITAIRIFMISDSGRVQQGHVPAKGHVGINFQGLKGFVADSGKVFPGGSLAVYDSTGKALFNTGDAFASQTGGFTDTQVKEGLRITVNMNPHLKGIKTIWKFRVWDKKGQGSIETEVPVILD</sequence>
<protein>
    <submittedName>
        <fullName evidence="2">Uncharacterized protein</fullName>
    </submittedName>
</protein>
<evidence type="ECO:0000313" key="3">
    <source>
        <dbReference type="Proteomes" id="UP000242818"/>
    </source>
</evidence>
<feature type="chain" id="PRO_5008692221" evidence="1">
    <location>
        <begin position="22"/>
        <end position="294"/>
    </location>
</feature>
<name>A0A1C4G1S0_9BACT</name>
<reference evidence="2 3" key="1">
    <citation type="submission" date="2016-08" db="EMBL/GenBank/DDBJ databases">
        <authorList>
            <person name="Seilhamer J.J."/>
        </authorList>
    </citation>
    <scope>NUCLEOTIDE SEQUENCE [LARGE SCALE GENOMIC DNA]</scope>
    <source>
        <strain evidence="2 3">A37T2</strain>
    </source>
</reference>
<dbReference type="OrthoDB" id="677139at2"/>
<dbReference type="Proteomes" id="UP000242818">
    <property type="component" value="Unassembled WGS sequence"/>
</dbReference>
<keyword evidence="1" id="KW-0732">Signal</keyword>
<gene>
    <name evidence="2" type="ORF">GA0116948_11926</name>
</gene>
<keyword evidence="3" id="KW-1185">Reference proteome</keyword>
<evidence type="ECO:0000313" key="2">
    <source>
        <dbReference type="EMBL" id="SCC61711.1"/>
    </source>
</evidence>
<evidence type="ECO:0000256" key="1">
    <source>
        <dbReference type="SAM" id="SignalP"/>
    </source>
</evidence>
<dbReference type="AlphaFoldDB" id="A0A1C4G1S0"/>
<dbReference type="EMBL" id="FMAR01000019">
    <property type="protein sequence ID" value="SCC61711.1"/>
    <property type="molecule type" value="Genomic_DNA"/>
</dbReference>
<feature type="signal peptide" evidence="1">
    <location>
        <begin position="1"/>
        <end position="21"/>
    </location>
</feature>
<organism evidence="2 3">
    <name type="scientific">Chitinophaga costaii</name>
    <dbReference type="NCBI Taxonomy" id="1335309"/>
    <lineage>
        <taxon>Bacteria</taxon>
        <taxon>Pseudomonadati</taxon>
        <taxon>Bacteroidota</taxon>
        <taxon>Chitinophagia</taxon>
        <taxon>Chitinophagales</taxon>
        <taxon>Chitinophagaceae</taxon>
        <taxon>Chitinophaga</taxon>
    </lineage>
</organism>
<accession>A0A1C4G1S0</accession>
<proteinExistence type="predicted"/>
<dbReference type="RefSeq" id="WP_089715303.1">
    <property type="nucleotide sequence ID" value="NZ_FMAR01000019.1"/>
</dbReference>